<proteinExistence type="predicted"/>
<dbReference type="Pfam" id="PF01556">
    <property type="entry name" value="DnaJ_C"/>
    <property type="match status" value="1"/>
</dbReference>
<sequence length="148" mass="16847">MTKFACFCQPDIEPGDVIIILQQKEHELFTRNDNDLYCTNNLSLTEALCGFQFTLKHLDGRDLVINSPPGVVTSPGSVRCVVGEGMPFYRNPFEKGNFLVRFEITFPPENFAPPEDLQKLEKLLPPRPKIEIPTGEFVEEVDLEEFDL</sequence>
<dbReference type="InterPro" id="IPR002939">
    <property type="entry name" value="DnaJ_C"/>
</dbReference>
<dbReference type="GO" id="GO:0008270">
    <property type="term" value="F:zinc ion binding"/>
    <property type="evidence" value="ECO:0007669"/>
    <property type="project" value="UniProtKB-KW"/>
</dbReference>
<keyword evidence="3" id="KW-0863">Zinc-finger</keyword>
<protein>
    <recommendedName>
        <fullName evidence="5">Chaperone DnaJ C-terminal domain-containing protein</fullName>
    </recommendedName>
</protein>
<dbReference type="PANTHER" id="PTHR43888">
    <property type="entry name" value="DNAJ-LIKE-2, ISOFORM A-RELATED"/>
    <property type="match status" value="1"/>
</dbReference>
<evidence type="ECO:0000313" key="6">
    <source>
        <dbReference type="EnsemblMetazoa" id="G23714.1:cds"/>
    </source>
</evidence>
<dbReference type="SUPFAM" id="SSF49493">
    <property type="entry name" value="HSP40/DnaJ peptide-binding domain"/>
    <property type="match status" value="1"/>
</dbReference>
<accession>A0A8W8KLY3</accession>
<dbReference type="GO" id="GO:0030544">
    <property type="term" value="F:Hsp70 protein binding"/>
    <property type="evidence" value="ECO:0007669"/>
    <property type="project" value="InterPro"/>
</dbReference>
<reference evidence="6" key="1">
    <citation type="submission" date="2022-08" db="UniProtKB">
        <authorList>
            <consortium name="EnsemblMetazoa"/>
        </authorList>
    </citation>
    <scope>IDENTIFICATION</scope>
    <source>
        <strain evidence="6">05x7-T-G4-1.051#20</strain>
    </source>
</reference>
<feature type="domain" description="Chaperone DnaJ C-terminal" evidence="5">
    <location>
        <begin position="12"/>
        <end position="107"/>
    </location>
</feature>
<dbReference type="AlphaFoldDB" id="A0A8W8KLY3"/>
<keyword evidence="7" id="KW-1185">Reference proteome</keyword>
<dbReference type="InterPro" id="IPR008971">
    <property type="entry name" value="HSP40/DnaJ_pept-bd"/>
</dbReference>
<dbReference type="InterPro" id="IPR044713">
    <property type="entry name" value="DNJA1/2-like"/>
</dbReference>
<keyword evidence="2" id="KW-0677">Repeat</keyword>
<dbReference type="GO" id="GO:0006457">
    <property type="term" value="P:protein folding"/>
    <property type="evidence" value="ECO:0007669"/>
    <property type="project" value="InterPro"/>
</dbReference>
<name>A0A8W8KLY3_MAGGI</name>
<dbReference type="CDD" id="cd10747">
    <property type="entry name" value="DnaJ_C"/>
    <property type="match status" value="1"/>
</dbReference>
<organism evidence="6 7">
    <name type="scientific">Magallana gigas</name>
    <name type="common">Pacific oyster</name>
    <name type="synonym">Crassostrea gigas</name>
    <dbReference type="NCBI Taxonomy" id="29159"/>
    <lineage>
        <taxon>Eukaryota</taxon>
        <taxon>Metazoa</taxon>
        <taxon>Spiralia</taxon>
        <taxon>Lophotrochozoa</taxon>
        <taxon>Mollusca</taxon>
        <taxon>Bivalvia</taxon>
        <taxon>Autobranchia</taxon>
        <taxon>Pteriomorphia</taxon>
        <taxon>Ostreida</taxon>
        <taxon>Ostreoidea</taxon>
        <taxon>Ostreidae</taxon>
        <taxon>Magallana</taxon>
    </lineage>
</organism>
<dbReference type="EnsemblMetazoa" id="G23714.1">
    <property type="protein sequence ID" value="G23714.1:cds"/>
    <property type="gene ID" value="G23714"/>
</dbReference>
<evidence type="ECO:0000259" key="5">
    <source>
        <dbReference type="Pfam" id="PF01556"/>
    </source>
</evidence>
<dbReference type="Gene3D" id="2.60.260.20">
    <property type="entry name" value="Urease metallochaperone UreE, N-terminal domain"/>
    <property type="match status" value="1"/>
</dbReference>
<evidence type="ECO:0000313" key="7">
    <source>
        <dbReference type="Proteomes" id="UP000005408"/>
    </source>
</evidence>
<evidence type="ECO:0000256" key="3">
    <source>
        <dbReference type="ARBA" id="ARBA00022771"/>
    </source>
</evidence>
<evidence type="ECO:0000256" key="4">
    <source>
        <dbReference type="ARBA" id="ARBA00022833"/>
    </source>
</evidence>
<evidence type="ECO:0000256" key="1">
    <source>
        <dbReference type="ARBA" id="ARBA00022723"/>
    </source>
</evidence>
<evidence type="ECO:0000256" key="2">
    <source>
        <dbReference type="ARBA" id="ARBA00022737"/>
    </source>
</evidence>
<keyword evidence="4" id="KW-0862">Zinc</keyword>
<keyword evidence="1" id="KW-0479">Metal-binding</keyword>
<dbReference type="GO" id="GO:0051082">
    <property type="term" value="F:unfolded protein binding"/>
    <property type="evidence" value="ECO:0007669"/>
    <property type="project" value="InterPro"/>
</dbReference>
<dbReference type="FunFam" id="2.60.260.20:FF:000003">
    <property type="entry name" value="DnaJ subfamily A member 2"/>
    <property type="match status" value="1"/>
</dbReference>
<dbReference type="Proteomes" id="UP000005408">
    <property type="component" value="Unassembled WGS sequence"/>
</dbReference>